<name>A0ABS3RU08_9ACTN</name>
<dbReference type="GO" id="GO:0032259">
    <property type="term" value="P:methylation"/>
    <property type="evidence" value="ECO:0007669"/>
    <property type="project" value="UniProtKB-KW"/>
</dbReference>
<dbReference type="InterPro" id="IPR029063">
    <property type="entry name" value="SAM-dependent_MTases_sf"/>
</dbReference>
<comment type="caution">
    <text evidence="2">The sequence shown here is derived from an EMBL/GenBank/DDBJ whole genome shotgun (WGS) entry which is preliminary data.</text>
</comment>
<dbReference type="GO" id="GO:0008168">
    <property type="term" value="F:methyltransferase activity"/>
    <property type="evidence" value="ECO:0007669"/>
    <property type="project" value="UniProtKB-KW"/>
</dbReference>
<dbReference type="InterPro" id="IPR013216">
    <property type="entry name" value="Methyltransf_11"/>
</dbReference>
<reference evidence="2 3" key="1">
    <citation type="submission" date="2021-03" db="EMBL/GenBank/DDBJ databases">
        <title>Actinomadura violae sp. nov., isolated from lichen in Thailand.</title>
        <authorList>
            <person name="Kanchanasin P."/>
            <person name="Saeng-In P."/>
            <person name="Phongsopitanun W."/>
            <person name="Yuki M."/>
            <person name="Kudo T."/>
            <person name="Ohkuma M."/>
            <person name="Tanasupawat S."/>
        </authorList>
    </citation>
    <scope>NUCLEOTIDE SEQUENCE [LARGE SCALE GENOMIC DNA]</scope>
    <source>
        <strain evidence="2 3">LCR2-06</strain>
    </source>
</reference>
<dbReference type="CDD" id="cd02440">
    <property type="entry name" value="AdoMet_MTases"/>
    <property type="match status" value="1"/>
</dbReference>
<evidence type="ECO:0000313" key="3">
    <source>
        <dbReference type="Proteomes" id="UP000680206"/>
    </source>
</evidence>
<proteinExistence type="predicted"/>
<dbReference type="Gene3D" id="3.40.50.150">
    <property type="entry name" value="Vaccinia Virus protein VP39"/>
    <property type="match status" value="1"/>
</dbReference>
<dbReference type="SUPFAM" id="SSF53335">
    <property type="entry name" value="S-adenosyl-L-methionine-dependent methyltransferases"/>
    <property type="match status" value="1"/>
</dbReference>
<dbReference type="EMBL" id="JAGEPF010000013">
    <property type="protein sequence ID" value="MBO2460246.1"/>
    <property type="molecule type" value="Genomic_DNA"/>
</dbReference>
<dbReference type="Proteomes" id="UP000680206">
    <property type="component" value="Unassembled WGS sequence"/>
</dbReference>
<organism evidence="2 3">
    <name type="scientific">Actinomadura violacea</name>
    <dbReference type="NCBI Taxonomy" id="2819934"/>
    <lineage>
        <taxon>Bacteria</taxon>
        <taxon>Bacillati</taxon>
        <taxon>Actinomycetota</taxon>
        <taxon>Actinomycetes</taxon>
        <taxon>Streptosporangiales</taxon>
        <taxon>Thermomonosporaceae</taxon>
        <taxon>Actinomadura</taxon>
    </lineage>
</organism>
<keyword evidence="2" id="KW-0489">Methyltransferase</keyword>
<keyword evidence="2" id="KW-0808">Transferase</keyword>
<sequence>MTRMSTELIAALDTADAVPGAEQLRARTYDLLQAAPGALVADIGCGTGRAVAELTARGVRATGIDPDEQMIATARTRAPGADLRVADARALPFRDAELAGYRADKVLHNLPDPGLPLTEARRVLAPGGRIVLCGQDWDALVIDSSFPDLTRTLVHARADRIPSPHSARQYRNLLLDVGFHDVAVEARTALFTDATILPMLTGLAAAHQQADEWLTDQQERARTNRLFAAVPFFLASATSP</sequence>
<feature type="domain" description="Methyltransferase type 11" evidence="1">
    <location>
        <begin position="42"/>
        <end position="132"/>
    </location>
</feature>
<protein>
    <submittedName>
        <fullName evidence="2">Methyltransferase domain-containing protein</fullName>
    </submittedName>
</protein>
<dbReference type="PANTHER" id="PTHR43591:SF78">
    <property type="entry name" value="SLR0407 PROTEIN"/>
    <property type="match status" value="1"/>
</dbReference>
<accession>A0ABS3RU08</accession>
<keyword evidence="3" id="KW-1185">Reference proteome</keyword>
<dbReference type="Pfam" id="PF08241">
    <property type="entry name" value="Methyltransf_11"/>
    <property type="match status" value="1"/>
</dbReference>
<gene>
    <name evidence="2" type="ORF">J4709_21935</name>
</gene>
<dbReference type="PANTHER" id="PTHR43591">
    <property type="entry name" value="METHYLTRANSFERASE"/>
    <property type="match status" value="1"/>
</dbReference>
<evidence type="ECO:0000313" key="2">
    <source>
        <dbReference type="EMBL" id="MBO2460246.1"/>
    </source>
</evidence>
<evidence type="ECO:0000259" key="1">
    <source>
        <dbReference type="Pfam" id="PF08241"/>
    </source>
</evidence>